<dbReference type="AlphaFoldDB" id="W2SCT4"/>
<comment type="similarity">
    <text evidence="1 3">Belongs to the short-chain dehydrogenases/reductases (SDR) family.</text>
</comment>
<protein>
    <recommendedName>
        <fullName evidence="6">Diacetyl reductase [(S)-acetoin forming]</fullName>
    </recommendedName>
</protein>
<dbReference type="SUPFAM" id="SSF51735">
    <property type="entry name" value="NAD(P)-binding Rossmann-fold domains"/>
    <property type="match status" value="1"/>
</dbReference>
<dbReference type="eggNOG" id="KOG0725">
    <property type="taxonomic scope" value="Eukaryota"/>
</dbReference>
<evidence type="ECO:0000256" key="2">
    <source>
        <dbReference type="ARBA" id="ARBA00022857"/>
    </source>
</evidence>
<dbReference type="GO" id="GO:0048038">
    <property type="term" value="F:quinone binding"/>
    <property type="evidence" value="ECO:0007669"/>
    <property type="project" value="TreeGrafter"/>
</dbReference>
<evidence type="ECO:0000256" key="3">
    <source>
        <dbReference type="RuleBase" id="RU000363"/>
    </source>
</evidence>
<name>W2SCT4_CYPE1</name>
<dbReference type="InParanoid" id="W2SCT4"/>
<dbReference type="GeneID" id="19976911"/>
<dbReference type="Proteomes" id="UP000030752">
    <property type="component" value="Unassembled WGS sequence"/>
</dbReference>
<accession>W2SCT4</accession>
<dbReference type="FunFam" id="3.40.50.720:FF:000084">
    <property type="entry name" value="Short-chain dehydrogenase reductase"/>
    <property type="match status" value="1"/>
</dbReference>
<dbReference type="InterPro" id="IPR020904">
    <property type="entry name" value="Sc_DH/Rdtase_CS"/>
</dbReference>
<reference evidence="4 5" key="1">
    <citation type="submission" date="2013-03" db="EMBL/GenBank/DDBJ databases">
        <title>The Genome Sequence of Phialophora europaea CBS 101466.</title>
        <authorList>
            <consortium name="The Broad Institute Genomics Platform"/>
            <person name="Cuomo C."/>
            <person name="de Hoog S."/>
            <person name="Gorbushina A."/>
            <person name="Walker B."/>
            <person name="Young S.K."/>
            <person name="Zeng Q."/>
            <person name="Gargeya S."/>
            <person name="Fitzgerald M."/>
            <person name="Haas B."/>
            <person name="Abouelleil A."/>
            <person name="Allen A.W."/>
            <person name="Alvarado L."/>
            <person name="Arachchi H.M."/>
            <person name="Berlin A.M."/>
            <person name="Chapman S.B."/>
            <person name="Gainer-Dewar J."/>
            <person name="Goldberg J."/>
            <person name="Griggs A."/>
            <person name="Gujja S."/>
            <person name="Hansen M."/>
            <person name="Howarth C."/>
            <person name="Imamovic A."/>
            <person name="Ireland A."/>
            <person name="Larimer J."/>
            <person name="McCowan C."/>
            <person name="Murphy C."/>
            <person name="Pearson M."/>
            <person name="Poon T.W."/>
            <person name="Priest M."/>
            <person name="Roberts A."/>
            <person name="Saif S."/>
            <person name="Shea T."/>
            <person name="Sisk P."/>
            <person name="Sykes S."/>
            <person name="Wortman J."/>
            <person name="Nusbaum C."/>
            <person name="Birren B."/>
        </authorList>
    </citation>
    <scope>NUCLEOTIDE SEQUENCE [LARGE SCALE GENOMIC DNA]</scope>
    <source>
        <strain evidence="4 5">CBS 101466</strain>
    </source>
</reference>
<dbReference type="EMBL" id="KB822712">
    <property type="protein sequence ID" value="ETN45739.1"/>
    <property type="molecule type" value="Genomic_DNA"/>
</dbReference>
<dbReference type="VEuPathDB" id="FungiDB:HMPREF1541_09572"/>
<sequence length="261" mass="27629">MPFAIVTGASRGIGRAIALQLAQDGYDLTINDIERQVSHLDNVKEEVEAKGRKCKAVIADVSIEDDVVSLVKAAVDTYGELNVMVANAGIVKCTRLLETSVADLDQIYSVNVRGVFLCYREAARQMIAQGRGGKIVGAASIAAFKPSGNTLPYTATKWAVRGLTQATALDLAEYGINVNAYCPGPVDTDMWGAIDESIRARPDGQGLKAGEAFGKSVAARSALKRASEPADIANLVSFLVSDKARNITGQSMICDGGIQFS</sequence>
<evidence type="ECO:0000256" key="1">
    <source>
        <dbReference type="ARBA" id="ARBA00006484"/>
    </source>
</evidence>
<dbReference type="PANTHER" id="PTHR42760">
    <property type="entry name" value="SHORT-CHAIN DEHYDROGENASES/REDUCTASES FAMILY MEMBER"/>
    <property type="match status" value="1"/>
</dbReference>
<dbReference type="GO" id="GO:0006633">
    <property type="term" value="P:fatty acid biosynthetic process"/>
    <property type="evidence" value="ECO:0007669"/>
    <property type="project" value="TreeGrafter"/>
</dbReference>
<dbReference type="Gene3D" id="3.40.50.720">
    <property type="entry name" value="NAD(P)-binding Rossmann-like Domain"/>
    <property type="match status" value="1"/>
</dbReference>
<evidence type="ECO:0000313" key="4">
    <source>
        <dbReference type="EMBL" id="ETN45739.1"/>
    </source>
</evidence>
<dbReference type="PRINTS" id="PR00081">
    <property type="entry name" value="GDHRDH"/>
</dbReference>
<dbReference type="PRINTS" id="PR00080">
    <property type="entry name" value="SDRFAMILY"/>
</dbReference>
<keyword evidence="2" id="KW-0521">NADP</keyword>
<evidence type="ECO:0008006" key="6">
    <source>
        <dbReference type="Google" id="ProtNLM"/>
    </source>
</evidence>
<dbReference type="RefSeq" id="XP_008712467.1">
    <property type="nucleotide sequence ID" value="XM_008714245.1"/>
</dbReference>
<organism evidence="4 5">
    <name type="scientific">Cyphellophora europaea (strain CBS 101466)</name>
    <name type="common">Phialophora europaea</name>
    <dbReference type="NCBI Taxonomy" id="1220924"/>
    <lineage>
        <taxon>Eukaryota</taxon>
        <taxon>Fungi</taxon>
        <taxon>Dikarya</taxon>
        <taxon>Ascomycota</taxon>
        <taxon>Pezizomycotina</taxon>
        <taxon>Eurotiomycetes</taxon>
        <taxon>Chaetothyriomycetidae</taxon>
        <taxon>Chaetothyriales</taxon>
        <taxon>Cyphellophoraceae</taxon>
        <taxon>Cyphellophora</taxon>
    </lineage>
</organism>
<dbReference type="InterPro" id="IPR036291">
    <property type="entry name" value="NAD(P)-bd_dom_sf"/>
</dbReference>
<evidence type="ECO:0000313" key="5">
    <source>
        <dbReference type="Proteomes" id="UP000030752"/>
    </source>
</evidence>
<proteinExistence type="inferred from homology"/>
<dbReference type="HOGENOM" id="CLU_010194_1_0_1"/>
<keyword evidence="5" id="KW-1185">Reference proteome</keyword>
<dbReference type="OrthoDB" id="498125at2759"/>
<dbReference type="GO" id="GO:0016616">
    <property type="term" value="F:oxidoreductase activity, acting on the CH-OH group of donors, NAD or NADP as acceptor"/>
    <property type="evidence" value="ECO:0007669"/>
    <property type="project" value="TreeGrafter"/>
</dbReference>
<dbReference type="InterPro" id="IPR002347">
    <property type="entry name" value="SDR_fam"/>
</dbReference>
<gene>
    <name evidence="4" type="ORF">HMPREF1541_09572</name>
</gene>
<dbReference type="Pfam" id="PF00106">
    <property type="entry name" value="adh_short"/>
    <property type="match status" value="1"/>
</dbReference>
<dbReference type="PROSITE" id="PS00061">
    <property type="entry name" value="ADH_SHORT"/>
    <property type="match status" value="1"/>
</dbReference>
<dbReference type="STRING" id="1220924.W2SCT4"/>
<dbReference type="PANTHER" id="PTHR42760:SF121">
    <property type="entry name" value="3-OXOACYL-(ACYL-CARRIER-PROTEIN) REDUCTASE"/>
    <property type="match status" value="1"/>
</dbReference>